<dbReference type="PROSITE" id="PS50011">
    <property type="entry name" value="PROTEIN_KINASE_DOM"/>
    <property type="match status" value="1"/>
</dbReference>
<feature type="compositionally biased region" description="Polar residues" evidence="1">
    <location>
        <begin position="737"/>
        <end position="752"/>
    </location>
</feature>
<organism evidence="4 5">
    <name type="scientific">Apiospora aurea</name>
    <dbReference type="NCBI Taxonomy" id="335848"/>
    <lineage>
        <taxon>Eukaryota</taxon>
        <taxon>Fungi</taxon>
        <taxon>Dikarya</taxon>
        <taxon>Ascomycota</taxon>
        <taxon>Pezizomycotina</taxon>
        <taxon>Sordariomycetes</taxon>
        <taxon>Xylariomycetidae</taxon>
        <taxon>Amphisphaeriales</taxon>
        <taxon>Apiosporaceae</taxon>
        <taxon>Apiospora</taxon>
    </lineage>
</organism>
<dbReference type="PANTHER" id="PTHR37171">
    <property type="entry name" value="SERINE/THREONINE-PROTEIN KINASE YRZF-RELATED"/>
    <property type="match status" value="1"/>
</dbReference>
<dbReference type="InterPro" id="IPR000719">
    <property type="entry name" value="Prot_kinase_dom"/>
</dbReference>
<feature type="region of interest" description="Disordered" evidence="1">
    <location>
        <begin position="466"/>
        <end position="506"/>
    </location>
</feature>
<dbReference type="Pfam" id="PF03659">
    <property type="entry name" value="Glyco_hydro_71"/>
    <property type="match status" value="1"/>
</dbReference>
<sequence>MRGARTLTLLGGTLLLATQVASKAAIAHYMLGKVTEEHVKTDLKKAKAAGFDAFAMNVGCVEPDWVDEVLGYMFNNAAAAGMGVYLNMDLYASGDACWNGASCCDYANDYTGIWNKYKNSDGWFKVDGKNLVSTFSAANWSRKEFNAWRSRWDEGNLFFMPDFDNTTGYWEGAEGWEHWGETVDGIASWESSWPEYAGHGGAFPGDVGPDLKPFRAAQDHGAEYMIPISPLQYKAAYKTNLYRLGDMNLPVRMENILAMSPRPNYVQFQTWNDGPESHYIGDVWPEQNHDYQPWKYMNPDRYDHSGWQPLVRSFNNAFRKEGSTAASMDTADGKIAEGAIWYQSFPRDTECNGPDGLYSEAPTNYKAGVEGVYFAVVMKQGLAPGHTLKVWSGNTETPAVYDLKAGLNYGSAEVLNRGAQFLEILDPSGKRVASAAGGMCVAASCPRGIAVRNYHVVGVEVGDQGATCTPWPREQDEPNPDPDATKAPPAPTQPTTTEQMPPPEETDGAIVKWLNRHDKDCLIYKDFPDKTEDCKIPCQDEVEKAEAEHRTTSYGCIGFWPGAKSIPWERAGHYSQWVALGHCTCDDPVLNLVGDTFIEALPVIAEVCLPKNWEVEICTNKRLRQVGCYVLMSSFKLVLDIALDAIPEGRALTAPMQMLVNAAKLSSYVYDASQGPDEAFGHWLNPCGNNDLVPDEVKNVFDTLNSIADSAASFKIGKGSGRRGDEGNPRTGKPKPTKTNDQQTSKRPSETGSCKLKPANAVGRQGPGVVTSRECNKGATTTHAYTITSLSYAATAKPTVVAATCSGKWGQACQHYSSAISAHPEWKTLSCGPKMATATQPDLKAAATDAWARQHGGAGWQSAAYRDEKLCDKAEYPPTYLLNGVGKADSKRCGVGPSQVVRWVPRGQNRGAAHMWSNICFDTPLGAMSDAEMYEAAKNKNFGAKTKVRAATKTEYTVGVTVAHIPQFTISSWEHKATKDDGLWDNPCWPKDITPNDPGFALLESDPWYARNSKKPAYDYSQPYAPGTNGPSNGPAPVQRRTWTVEGNDPFNNGTLSSTVATKRDYEGNGPGIEAELYLTENPENAEVQEFTIGPRIGQGADGSIYTATVEADGWDPCQTWVLKKDYVSIRDCDREYAAYAAVEGHGIAPVFGAQVLDFETVDMVRMGLILEYVAARPVDPQSREDARGAMEALRRLHALGWVHGDLHIVGNILVRAADGRVFLIDFTHAKKSSLAAEKDHDVQSLKSIFRGVIWDGDRVL</sequence>
<keyword evidence="5" id="KW-1185">Reference proteome</keyword>
<accession>A0ABR1PTQ8</accession>
<evidence type="ECO:0000259" key="3">
    <source>
        <dbReference type="PROSITE" id="PS50011"/>
    </source>
</evidence>
<dbReference type="InterPro" id="IPR011009">
    <property type="entry name" value="Kinase-like_dom_sf"/>
</dbReference>
<dbReference type="SUPFAM" id="SSF56112">
    <property type="entry name" value="Protein kinase-like (PK-like)"/>
    <property type="match status" value="1"/>
</dbReference>
<feature type="signal peptide" evidence="2">
    <location>
        <begin position="1"/>
        <end position="22"/>
    </location>
</feature>
<dbReference type="PANTHER" id="PTHR37171:SF1">
    <property type="entry name" value="SERINE_THREONINE-PROTEIN KINASE YRZF-RELATED"/>
    <property type="match status" value="1"/>
</dbReference>
<dbReference type="RefSeq" id="XP_066692973.1">
    <property type="nucleotide sequence ID" value="XM_066850735.1"/>
</dbReference>
<dbReference type="CDD" id="cd11577">
    <property type="entry name" value="GH71"/>
    <property type="match status" value="1"/>
</dbReference>
<comment type="caution">
    <text evidence="4">The sequence shown here is derived from an EMBL/GenBank/DDBJ whole genome shotgun (WGS) entry which is preliminary data.</text>
</comment>
<name>A0ABR1PTQ8_9PEZI</name>
<evidence type="ECO:0000313" key="4">
    <source>
        <dbReference type="EMBL" id="KAK7937645.1"/>
    </source>
</evidence>
<reference evidence="4 5" key="1">
    <citation type="submission" date="2023-01" db="EMBL/GenBank/DDBJ databases">
        <title>Analysis of 21 Apiospora genomes using comparative genomics revels a genus with tremendous synthesis potential of carbohydrate active enzymes and secondary metabolites.</title>
        <authorList>
            <person name="Sorensen T."/>
        </authorList>
    </citation>
    <scope>NUCLEOTIDE SEQUENCE [LARGE SCALE GENOMIC DNA]</scope>
    <source>
        <strain evidence="4 5">CBS 24483</strain>
    </source>
</reference>
<dbReference type="InterPro" id="IPR005197">
    <property type="entry name" value="Glyco_hydro_71"/>
</dbReference>
<dbReference type="Proteomes" id="UP001391051">
    <property type="component" value="Unassembled WGS sequence"/>
</dbReference>
<feature type="chain" id="PRO_5046616632" evidence="2">
    <location>
        <begin position="23"/>
        <end position="1261"/>
    </location>
</feature>
<feature type="domain" description="Protein kinase" evidence="3">
    <location>
        <begin position="1091"/>
        <end position="1261"/>
    </location>
</feature>
<dbReference type="Gene3D" id="1.10.510.10">
    <property type="entry name" value="Transferase(Phosphotransferase) domain 1"/>
    <property type="match status" value="1"/>
</dbReference>
<dbReference type="GeneID" id="92083797"/>
<evidence type="ECO:0000313" key="5">
    <source>
        <dbReference type="Proteomes" id="UP001391051"/>
    </source>
</evidence>
<proteinExistence type="predicted"/>
<protein>
    <submittedName>
        <fullName evidence="4">Carbohydrate-binding module family 24 protein</fullName>
    </submittedName>
</protein>
<feature type="region of interest" description="Disordered" evidence="1">
    <location>
        <begin position="1020"/>
        <end position="1057"/>
    </location>
</feature>
<dbReference type="Gene3D" id="3.20.20.80">
    <property type="entry name" value="Glycosidases"/>
    <property type="match status" value="1"/>
</dbReference>
<evidence type="ECO:0000256" key="1">
    <source>
        <dbReference type="SAM" id="MobiDB-lite"/>
    </source>
</evidence>
<feature type="region of interest" description="Disordered" evidence="1">
    <location>
        <begin position="715"/>
        <end position="769"/>
    </location>
</feature>
<evidence type="ECO:0000256" key="2">
    <source>
        <dbReference type="SAM" id="SignalP"/>
    </source>
</evidence>
<gene>
    <name evidence="4" type="ORF">PG986_014513</name>
</gene>
<dbReference type="InterPro" id="IPR052396">
    <property type="entry name" value="Meiotic_Drive_Suppr_Kinase"/>
</dbReference>
<dbReference type="EMBL" id="JAQQWE010000010">
    <property type="protein sequence ID" value="KAK7937645.1"/>
    <property type="molecule type" value="Genomic_DNA"/>
</dbReference>
<keyword evidence="2" id="KW-0732">Signal</keyword>